<evidence type="ECO:0000259" key="10">
    <source>
        <dbReference type="SMART" id="SM01263"/>
    </source>
</evidence>
<comment type="cofactor">
    <cofactor evidence="8">
        <name>Zn(2+)</name>
        <dbReference type="ChEBI" id="CHEBI:29105"/>
    </cofactor>
    <text evidence="8">Binds 1 zinc ion per subunit.</text>
</comment>
<evidence type="ECO:0000313" key="11">
    <source>
        <dbReference type="EMBL" id="CAD8081833.1"/>
    </source>
</evidence>
<feature type="signal peptide" evidence="9">
    <location>
        <begin position="1"/>
        <end position="21"/>
    </location>
</feature>
<feature type="active site" description="Proton acceptor" evidence="7">
    <location>
        <position position="317"/>
    </location>
</feature>
<comment type="caution">
    <text evidence="11">The sequence shown here is derived from an EMBL/GenBank/DDBJ whole genome shotgun (WGS) entry which is preliminary data.</text>
</comment>
<dbReference type="InterPro" id="IPR014782">
    <property type="entry name" value="Peptidase_M1_dom"/>
</dbReference>
<dbReference type="Pfam" id="PF17900">
    <property type="entry name" value="Peptidase_M1_N"/>
    <property type="match status" value="1"/>
</dbReference>
<dbReference type="PANTHER" id="PTHR45726:SF3">
    <property type="entry name" value="LEUKOTRIENE A-4 HYDROLASE"/>
    <property type="match status" value="1"/>
</dbReference>
<evidence type="ECO:0000256" key="2">
    <source>
        <dbReference type="ARBA" id="ARBA00022670"/>
    </source>
</evidence>
<feature type="domain" description="Peptidase M1 leukotriene A4 hydrolase/aminopeptidase C-terminal" evidence="10">
    <location>
        <begin position="494"/>
        <end position="633"/>
    </location>
</feature>
<dbReference type="InterPro" id="IPR034015">
    <property type="entry name" value="M1_LTA4H"/>
</dbReference>
<dbReference type="InterPro" id="IPR015211">
    <property type="entry name" value="Peptidase_M1_C"/>
</dbReference>
<dbReference type="GO" id="GO:0008237">
    <property type="term" value="F:metallopeptidase activity"/>
    <property type="evidence" value="ECO:0007669"/>
    <property type="project" value="UniProtKB-KW"/>
</dbReference>
<protein>
    <recommendedName>
        <fullName evidence="10">Peptidase M1 leukotriene A4 hydrolase/aminopeptidase C-terminal domain-containing protein</fullName>
    </recommendedName>
</protein>
<sequence>MIKYLIISTLVLSCITIDLDANTFSNYVELRMTHLHLEWLLDLDNKIVNATAEYQLKVLKNVDHIDLDVYLLDVFNVYLLNGNPLEFKIEVVKNQTLVQGDKLVIKLDRQYKALENLVIRIRYAYTEKARAAGFLTKEQTQSKNVPYMFSQCEAIKCRSLMPLQDTPSVKFTYSSTVLSKDPLIKVFMTGNQIDTLSLIGQYKEKQLYTYSFKLDIPIPAYLIGIVAGEVAQKQIGQNCYVISEPYFLDEYAQELEELPFFIQKMSEYIGPYIWGDYKIVILPQSCPFGGMEHPLLTFASPMIIVGDKSGVGIAVHEIAHSWMGNTVTGNNWSNLWIMESLCVFLERKTYQFVRPKDYDVIEAINGNIDLIADIQSFFDPEKLTYQSLHPNTTWKNPNDSFSLVPYEKGYQLLYYLEQLIGEENFKLFLRSYLEYFKFQSIDEDDLYKYLLGWVRQNILDNSQNIINEIILVYKPWVYELGLPPRQFNQQTPKYDQAISLANAWIHNNEEPENANEYKEYMPNQQTIFMQQIMSNWEKLNKEKIKELENFYKFSGAKQGVQIGFKWYRTIVLCKYEDSFWAVRQFLQSLGVRSYIVGIYEVLIQNYLDLAKQWFEEDKYLYHPLVSNRVQDMLNKAEIINII</sequence>
<evidence type="ECO:0000256" key="3">
    <source>
        <dbReference type="ARBA" id="ARBA00022723"/>
    </source>
</evidence>
<dbReference type="GO" id="GO:0008270">
    <property type="term" value="F:zinc ion binding"/>
    <property type="evidence" value="ECO:0007669"/>
    <property type="project" value="InterPro"/>
</dbReference>
<dbReference type="AlphaFoldDB" id="A0A8S1MXL9"/>
<organism evidence="11 12">
    <name type="scientific">Paramecium sonneborni</name>
    <dbReference type="NCBI Taxonomy" id="65129"/>
    <lineage>
        <taxon>Eukaryota</taxon>
        <taxon>Sar</taxon>
        <taxon>Alveolata</taxon>
        <taxon>Ciliophora</taxon>
        <taxon>Intramacronucleata</taxon>
        <taxon>Oligohymenophorea</taxon>
        <taxon>Peniculida</taxon>
        <taxon>Parameciidae</taxon>
        <taxon>Paramecium</taxon>
    </lineage>
</organism>
<keyword evidence="12" id="KW-1185">Reference proteome</keyword>
<name>A0A8S1MXL9_9CILI</name>
<feature type="binding site" evidence="8">
    <location>
        <position position="339"/>
    </location>
    <ligand>
        <name>Zn(2+)</name>
        <dbReference type="ChEBI" id="CHEBI:29105"/>
        <note>catalytic</note>
    </ligand>
</feature>
<proteinExistence type="inferred from homology"/>
<feature type="chain" id="PRO_5035859141" description="Peptidase M1 leukotriene A4 hydrolase/aminopeptidase C-terminal domain-containing protein" evidence="9">
    <location>
        <begin position="22"/>
        <end position="642"/>
    </location>
</feature>
<evidence type="ECO:0000313" key="12">
    <source>
        <dbReference type="Proteomes" id="UP000692954"/>
    </source>
</evidence>
<dbReference type="Pfam" id="PF09127">
    <property type="entry name" value="Leuk-A4-hydro_C"/>
    <property type="match status" value="1"/>
</dbReference>
<keyword evidence="5 8" id="KW-0862">Zinc</keyword>
<feature type="binding site" evidence="8">
    <location>
        <position position="316"/>
    </location>
    <ligand>
        <name>Zn(2+)</name>
        <dbReference type="ChEBI" id="CHEBI:29105"/>
        <note>catalytic</note>
    </ligand>
</feature>
<feature type="active site" description="Proton donor" evidence="7">
    <location>
        <position position="406"/>
    </location>
</feature>
<dbReference type="PANTHER" id="PTHR45726">
    <property type="entry name" value="LEUKOTRIENE A-4 HYDROLASE"/>
    <property type="match status" value="1"/>
</dbReference>
<evidence type="ECO:0000256" key="8">
    <source>
        <dbReference type="PIRSR" id="PIRSR634015-3"/>
    </source>
</evidence>
<reference evidence="11" key="1">
    <citation type="submission" date="2021-01" db="EMBL/GenBank/DDBJ databases">
        <authorList>
            <consortium name="Genoscope - CEA"/>
            <person name="William W."/>
        </authorList>
    </citation>
    <scope>NUCLEOTIDE SEQUENCE</scope>
</reference>
<evidence type="ECO:0000256" key="6">
    <source>
        <dbReference type="ARBA" id="ARBA00023049"/>
    </source>
</evidence>
<dbReference type="Pfam" id="PF01433">
    <property type="entry name" value="Peptidase_M1"/>
    <property type="match status" value="1"/>
</dbReference>
<dbReference type="OrthoDB" id="10031169at2759"/>
<keyword evidence="4" id="KW-0378">Hydrolase</keyword>
<evidence type="ECO:0000256" key="5">
    <source>
        <dbReference type="ARBA" id="ARBA00022833"/>
    </source>
</evidence>
<dbReference type="InterPro" id="IPR045357">
    <property type="entry name" value="Aminopeptidase_N-like_N"/>
</dbReference>
<keyword evidence="3 8" id="KW-0479">Metal-binding</keyword>
<feature type="binding site" evidence="8">
    <location>
        <position position="320"/>
    </location>
    <ligand>
        <name>Zn(2+)</name>
        <dbReference type="ChEBI" id="CHEBI:29105"/>
        <note>catalytic</note>
    </ligand>
</feature>
<dbReference type="SMART" id="SM01263">
    <property type="entry name" value="Leuk-A4-hydro_C"/>
    <property type="match status" value="1"/>
</dbReference>
<accession>A0A8S1MXL9</accession>
<evidence type="ECO:0000256" key="7">
    <source>
        <dbReference type="PIRSR" id="PIRSR634015-1"/>
    </source>
</evidence>
<dbReference type="Proteomes" id="UP000692954">
    <property type="component" value="Unassembled WGS sequence"/>
</dbReference>
<keyword evidence="6" id="KW-0482">Metalloprotease</keyword>
<dbReference type="InterPro" id="IPR049980">
    <property type="entry name" value="LTA4H_cat"/>
</dbReference>
<evidence type="ECO:0000256" key="9">
    <source>
        <dbReference type="SAM" id="SignalP"/>
    </source>
</evidence>
<keyword evidence="2" id="KW-0645">Protease</keyword>
<keyword evidence="9" id="KW-0732">Signal</keyword>
<dbReference type="EMBL" id="CAJJDN010000042">
    <property type="protein sequence ID" value="CAD8081833.1"/>
    <property type="molecule type" value="Genomic_DNA"/>
</dbReference>
<dbReference type="GO" id="GO:0006508">
    <property type="term" value="P:proteolysis"/>
    <property type="evidence" value="ECO:0007669"/>
    <property type="project" value="UniProtKB-KW"/>
</dbReference>
<dbReference type="FunFam" id="3.30.2010.30:FF:000001">
    <property type="entry name" value="Leukotriene A(4) hydrolase"/>
    <property type="match status" value="1"/>
</dbReference>
<evidence type="ECO:0000256" key="4">
    <source>
        <dbReference type="ARBA" id="ARBA00022801"/>
    </source>
</evidence>
<evidence type="ECO:0000256" key="1">
    <source>
        <dbReference type="ARBA" id="ARBA00010136"/>
    </source>
</evidence>
<dbReference type="GO" id="GO:0005829">
    <property type="term" value="C:cytosol"/>
    <property type="evidence" value="ECO:0007669"/>
    <property type="project" value="TreeGrafter"/>
</dbReference>
<gene>
    <name evidence="11" type="ORF">PSON_ATCC_30995.1.T0420242</name>
</gene>
<comment type="similarity">
    <text evidence="1">Belongs to the peptidase M1 family.</text>
</comment>
<dbReference type="CDD" id="cd09599">
    <property type="entry name" value="M1_LTA4H"/>
    <property type="match status" value="1"/>
</dbReference>